<keyword evidence="12" id="KW-1185">Reference proteome</keyword>
<dbReference type="InterPro" id="IPR036508">
    <property type="entry name" value="Chitin-bd_dom_sf"/>
</dbReference>
<dbReference type="PANTHER" id="PTHR23301:SF0">
    <property type="entry name" value="CHITIN-BINDING TYPE-2 DOMAIN-CONTAINING PROTEIN-RELATED"/>
    <property type="match status" value="1"/>
</dbReference>
<feature type="compositionally biased region" description="Low complexity" evidence="9">
    <location>
        <begin position="38"/>
        <end position="51"/>
    </location>
</feature>
<keyword evidence="4" id="KW-0732">Signal</keyword>
<keyword evidence="6" id="KW-0119">Carbohydrate metabolism</keyword>
<organism evidence="11 12">
    <name type="scientific">Clavelina lepadiformis</name>
    <name type="common">Light-bulb sea squirt</name>
    <name type="synonym">Ascidia lepadiformis</name>
    <dbReference type="NCBI Taxonomy" id="159417"/>
    <lineage>
        <taxon>Eukaryota</taxon>
        <taxon>Metazoa</taxon>
        <taxon>Chordata</taxon>
        <taxon>Tunicata</taxon>
        <taxon>Ascidiacea</taxon>
        <taxon>Aplousobranchia</taxon>
        <taxon>Clavelinidae</taxon>
        <taxon>Clavelina</taxon>
    </lineage>
</organism>
<accession>A0ABP0EZK9</accession>
<evidence type="ECO:0000256" key="9">
    <source>
        <dbReference type="SAM" id="MobiDB-lite"/>
    </source>
</evidence>
<keyword evidence="3" id="KW-0147">Chitin-binding</keyword>
<feature type="region of interest" description="Disordered" evidence="9">
    <location>
        <begin position="37"/>
        <end position="57"/>
    </location>
</feature>
<evidence type="ECO:0000256" key="2">
    <source>
        <dbReference type="ARBA" id="ARBA00012729"/>
    </source>
</evidence>
<dbReference type="Proteomes" id="UP001642483">
    <property type="component" value="Unassembled WGS sequence"/>
</dbReference>
<comment type="caution">
    <text evidence="11">The sequence shown here is derived from an EMBL/GenBank/DDBJ whole genome shotgun (WGS) entry which is preliminary data.</text>
</comment>
<dbReference type="Gene3D" id="2.170.140.10">
    <property type="entry name" value="Chitin binding domain"/>
    <property type="match status" value="8"/>
</dbReference>
<feature type="domain" description="Chitin-binding type-2" evidence="10">
    <location>
        <begin position="277"/>
        <end position="339"/>
    </location>
</feature>
<evidence type="ECO:0000256" key="1">
    <source>
        <dbReference type="ARBA" id="ARBA00000822"/>
    </source>
</evidence>
<feature type="domain" description="Chitin-binding type-2" evidence="10">
    <location>
        <begin position="435"/>
        <end position="497"/>
    </location>
</feature>
<keyword evidence="8" id="KW-0325">Glycoprotein</keyword>
<evidence type="ECO:0000256" key="8">
    <source>
        <dbReference type="ARBA" id="ARBA00023180"/>
    </source>
</evidence>
<reference evidence="11 12" key="1">
    <citation type="submission" date="2024-02" db="EMBL/GenBank/DDBJ databases">
        <authorList>
            <person name="Daric V."/>
            <person name="Darras S."/>
        </authorList>
    </citation>
    <scope>NUCLEOTIDE SEQUENCE [LARGE SCALE GENOMIC DNA]</scope>
</reference>
<keyword evidence="6" id="KW-0624">Polysaccharide degradation</keyword>
<evidence type="ECO:0000259" key="10">
    <source>
        <dbReference type="PROSITE" id="PS50940"/>
    </source>
</evidence>
<dbReference type="SMART" id="SM00494">
    <property type="entry name" value="ChtBD2"/>
    <property type="match status" value="8"/>
</dbReference>
<dbReference type="EMBL" id="CAWYQH010000002">
    <property type="protein sequence ID" value="CAK8672914.1"/>
    <property type="molecule type" value="Genomic_DNA"/>
</dbReference>
<dbReference type="EC" id="3.2.1.14" evidence="2"/>
<comment type="catalytic activity">
    <reaction evidence="1">
        <text>Random endo-hydrolysis of N-acetyl-beta-D-glucosaminide (1-&gt;4)-beta-linkages in chitin and chitodextrins.</text>
        <dbReference type="EC" id="3.2.1.14"/>
    </reaction>
</comment>
<evidence type="ECO:0000256" key="3">
    <source>
        <dbReference type="ARBA" id="ARBA00022669"/>
    </source>
</evidence>
<feature type="domain" description="Chitin-binding type-2" evidence="10">
    <location>
        <begin position="167"/>
        <end position="229"/>
    </location>
</feature>
<sequence length="795" mass="84111">MNCSNGYLHTMPCAPGTVFNPAIGVCDHPYNVPKCGGTTTTKSTTTTTTAETPPPFDDECLDANGKPVSGNPFEKPGDCDNFYQANECLDANGKPVSGNPFEKPGDCDNFYQCSNGYLHTMPCAPGTVFNPAIGVCDHPYNVPKCGGTTTTKSTTTTTTAETPPPFDDECLDANGKPVSGNPFEKPGDCDNFYQCSNGYLHTMPCAPGTVFNPAIGVCDHPYNVPKCGGTTTTKSTTTTTTAETPPPFDDECLDANGKPVSGNPFEKPGDCDNFYQANECLDANGKPVSGNPFEKPGDCDNFYQCSNGYLHTMPCAPGTVFNPAIGVCDHPYNVPKCGGTTTTKSTTTTTTAETPPPFDDECLDANGKPVSGNPFEKPGDCDNFYQANECLDANGKPVSGNPFEKPGDCDNFYQCSNGYLHTMPCAPGTVFNPAIDECLDANGKPVSGNPFEKPGDCDNFYQCSNGYLHTMPCAPGTVFNPAIGVCDHPYNVPKCGGTTTTKSTTTTTTAETPPPFDDECLDANGKPVSGNPFEKPGDCDNFYQCSNGYLHTMPCAPGTVFNPAIGVCDHPYNVPKCGGTTTTKSTTTTTTAETPPPFDDECLDANGKPVSGNPFEKPGDCDNFYQANECLDANGKPVSGNPFEKPGDCDNFYQCSNGYLHTMPCAPGTVFNPAIGVCDHPYNVPKCGGTTTTKSTTTTTTAETPPPFDDECLDANGKPVSGNPFEKPGDCDNFYQANECLDANGKPVSGNPFEKPGDCDNFYQANECLDANGKPVSGNPFEKPGDCDNFYQASI</sequence>
<keyword evidence="7" id="KW-1015">Disulfide bond</keyword>
<proteinExistence type="predicted"/>
<protein>
    <recommendedName>
        <fullName evidence="2">chitinase</fullName>
        <ecNumber evidence="2">3.2.1.14</ecNumber>
    </recommendedName>
</protein>
<dbReference type="Pfam" id="PF01607">
    <property type="entry name" value="CBM_14"/>
    <property type="match status" value="8"/>
</dbReference>
<dbReference type="InterPro" id="IPR002557">
    <property type="entry name" value="Chitin-bd_dom"/>
</dbReference>
<name>A0ABP0EZK9_CLALP</name>
<dbReference type="InterPro" id="IPR051940">
    <property type="entry name" value="Chitin_bind-dev_reg"/>
</dbReference>
<gene>
    <name evidence="11" type="ORF">CVLEPA_LOCUS2712</name>
</gene>
<dbReference type="PANTHER" id="PTHR23301">
    <property type="entry name" value="CHITIN BINDING PERITROPHIN-A"/>
    <property type="match status" value="1"/>
</dbReference>
<evidence type="ECO:0000256" key="5">
    <source>
        <dbReference type="ARBA" id="ARBA00022737"/>
    </source>
</evidence>
<keyword evidence="6" id="KW-0146">Chitin degradation</keyword>
<keyword evidence="5" id="KW-0677">Repeat</keyword>
<evidence type="ECO:0000256" key="4">
    <source>
        <dbReference type="ARBA" id="ARBA00022729"/>
    </source>
</evidence>
<feature type="domain" description="Chitin-binding type-2" evidence="10">
    <location>
        <begin position="627"/>
        <end position="689"/>
    </location>
</feature>
<evidence type="ECO:0000313" key="11">
    <source>
        <dbReference type="EMBL" id="CAK8672914.1"/>
    </source>
</evidence>
<feature type="domain" description="Chitin-binding type-2" evidence="10">
    <location>
        <begin position="387"/>
        <end position="433"/>
    </location>
</feature>
<dbReference type="PROSITE" id="PS50940">
    <property type="entry name" value="CHIT_BIND_II"/>
    <property type="match status" value="8"/>
</dbReference>
<feature type="domain" description="Chitin-binding type-2" evidence="10">
    <location>
        <begin position="517"/>
        <end position="579"/>
    </location>
</feature>
<evidence type="ECO:0000313" key="12">
    <source>
        <dbReference type="Proteomes" id="UP001642483"/>
    </source>
</evidence>
<dbReference type="SUPFAM" id="SSF57625">
    <property type="entry name" value="Invertebrate chitin-binding proteins"/>
    <property type="match status" value="8"/>
</dbReference>
<feature type="domain" description="Chitin-binding type-2" evidence="10">
    <location>
        <begin position="1"/>
        <end position="37"/>
    </location>
</feature>
<feature type="domain" description="Chitin-binding type-2" evidence="10">
    <location>
        <begin position="85"/>
        <end position="147"/>
    </location>
</feature>
<evidence type="ECO:0000256" key="7">
    <source>
        <dbReference type="ARBA" id="ARBA00023157"/>
    </source>
</evidence>
<evidence type="ECO:0000256" key="6">
    <source>
        <dbReference type="ARBA" id="ARBA00023024"/>
    </source>
</evidence>